<name>A0AAW2W3G6_SESRA</name>
<accession>A0AAW2W3G6</accession>
<evidence type="ECO:0000313" key="2">
    <source>
        <dbReference type="EMBL" id="KAL0436494.1"/>
    </source>
</evidence>
<feature type="region of interest" description="Disordered" evidence="1">
    <location>
        <begin position="398"/>
        <end position="417"/>
    </location>
</feature>
<reference evidence="2" key="1">
    <citation type="submission" date="2020-06" db="EMBL/GenBank/DDBJ databases">
        <authorList>
            <person name="Li T."/>
            <person name="Hu X."/>
            <person name="Zhang T."/>
            <person name="Song X."/>
            <person name="Zhang H."/>
            <person name="Dai N."/>
            <person name="Sheng W."/>
            <person name="Hou X."/>
            <person name="Wei L."/>
        </authorList>
    </citation>
    <scope>NUCLEOTIDE SEQUENCE</scope>
    <source>
        <strain evidence="2">G02</strain>
        <tissue evidence="2">Leaf</tissue>
    </source>
</reference>
<dbReference type="EMBL" id="JACGWJ010000002">
    <property type="protein sequence ID" value="KAL0436494.1"/>
    <property type="molecule type" value="Genomic_DNA"/>
</dbReference>
<dbReference type="AlphaFoldDB" id="A0AAW2W3G6"/>
<reference evidence="2" key="2">
    <citation type="journal article" date="2024" name="Plant">
        <title>Genomic evolution and insights into agronomic trait innovations of Sesamum species.</title>
        <authorList>
            <person name="Miao H."/>
            <person name="Wang L."/>
            <person name="Qu L."/>
            <person name="Liu H."/>
            <person name="Sun Y."/>
            <person name="Le M."/>
            <person name="Wang Q."/>
            <person name="Wei S."/>
            <person name="Zheng Y."/>
            <person name="Lin W."/>
            <person name="Duan Y."/>
            <person name="Cao H."/>
            <person name="Xiong S."/>
            <person name="Wang X."/>
            <person name="Wei L."/>
            <person name="Li C."/>
            <person name="Ma Q."/>
            <person name="Ju M."/>
            <person name="Zhao R."/>
            <person name="Li G."/>
            <person name="Mu C."/>
            <person name="Tian Q."/>
            <person name="Mei H."/>
            <person name="Zhang T."/>
            <person name="Gao T."/>
            <person name="Zhang H."/>
        </authorList>
    </citation>
    <scope>NUCLEOTIDE SEQUENCE</scope>
    <source>
        <strain evidence="2">G02</strain>
    </source>
</reference>
<proteinExistence type="predicted"/>
<sequence length="417" mass="45824">MSEKAVKNMVKQMALPPDLTYLVPDPFHRTNDPPPGCLTVYASQVNSGLFFPLPSVVSQIFTVMGIPPSQLLPNSYRLLVGFMLCSQLYTFEAALENLLGVFMPKVITGECFFYLCPSPGLTFIREKPSSHGSWKSRFFFIKKDNWDVPLAWSTSLNPLPSLDLTEIKERMLSAGLTSHGFNAKAILERELLVVSGLFQAPDLYEGRYARFRMMMNRAAVRKFIPDDVPVIPSSSETRSASAIFSDILSSSVSPTTPSAHIPPGSASAPQDTPVIEVATSPDIEGTPFQTPFEVPLLSPTPPSVEVASSLKRPRIEEFVGGDHPLFFPARVMTPRLDPKAGVFNMARATNRADVEGLLPRSMQGLSHFPLAQTSTTHVIVAAMTEKYEAFGEKLRRPASITEDRQQSFRGSPATEGI</sequence>
<comment type="caution">
    <text evidence="2">The sequence shown here is derived from an EMBL/GenBank/DDBJ whole genome shotgun (WGS) entry which is preliminary data.</text>
</comment>
<evidence type="ECO:0000256" key="1">
    <source>
        <dbReference type="SAM" id="MobiDB-lite"/>
    </source>
</evidence>
<organism evidence="2">
    <name type="scientific">Sesamum radiatum</name>
    <name type="common">Black benniseed</name>
    <dbReference type="NCBI Taxonomy" id="300843"/>
    <lineage>
        <taxon>Eukaryota</taxon>
        <taxon>Viridiplantae</taxon>
        <taxon>Streptophyta</taxon>
        <taxon>Embryophyta</taxon>
        <taxon>Tracheophyta</taxon>
        <taxon>Spermatophyta</taxon>
        <taxon>Magnoliopsida</taxon>
        <taxon>eudicotyledons</taxon>
        <taxon>Gunneridae</taxon>
        <taxon>Pentapetalae</taxon>
        <taxon>asterids</taxon>
        <taxon>lamiids</taxon>
        <taxon>Lamiales</taxon>
        <taxon>Pedaliaceae</taxon>
        <taxon>Sesamum</taxon>
    </lineage>
</organism>
<protein>
    <submittedName>
        <fullName evidence="2">Uncharacterized protein</fullName>
    </submittedName>
</protein>
<gene>
    <name evidence="2" type="ORF">Sradi_0357300</name>
</gene>